<proteinExistence type="predicted"/>
<accession>A0A318XNI8</accession>
<feature type="transmembrane region" description="Helical" evidence="5">
    <location>
        <begin position="92"/>
        <end position="112"/>
    </location>
</feature>
<keyword evidence="3 5" id="KW-1133">Transmembrane helix</keyword>
<evidence type="ECO:0000256" key="2">
    <source>
        <dbReference type="ARBA" id="ARBA00022692"/>
    </source>
</evidence>
<dbReference type="EMBL" id="QKMR01000006">
    <property type="protein sequence ID" value="PYG88509.1"/>
    <property type="molecule type" value="Genomic_DNA"/>
</dbReference>
<dbReference type="RefSeq" id="WP_110461405.1">
    <property type="nucleotide sequence ID" value="NZ_QKMR01000006.1"/>
</dbReference>
<dbReference type="Proteomes" id="UP000248132">
    <property type="component" value="Unassembled WGS sequence"/>
</dbReference>
<dbReference type="InterPro" id="IPR006480">
    <property type="entry name" value="Phage_holin_4_1"/>
</dbReference>
<dbReference type="GO" id="GO:0016020">
    <property type="term" value="C:membrane"/>
    <property type="evidence" value="ECO:0007669"/>
    <property type="project" value="UniProtKB-SubCell"/>
</dbReference>
<sequence>MEKINAFKMTVTAVFAGISAALGWFGWLVVAFVACLAGDWISGSAAAAKKGEWSSKRGREGIWHKAGCIVVVLVAALLDIVIGTVINNITGIQLPFTYTVLLCPIVLVWYILTELGSVIENAGKMGAPIPAFLQKAIALFKGAVDTAGNKIIDNSDK</sequence>
<keyword evidence="7" id="KW-1185">Reference proteome</keyword>
<reference evidence="6 7" key="1">
    <citation type="submission" date="2018-06" db="EMBL/GenBank/DDBJ databases">
        <title>Genomic Encyclopedia of Type Strains, Phase I: the one thousand microbial genomes (KMG-I) project.</title>
        <authorList>
            <person name="Kyrpides N."/>
        </authorList>
    </citation>
    <scope>NUCLEOTIDE SEQUENCE [LARGE SCALE GENOMIC DNA]</scope>
    <source>
        <strain evidence="6 7">DSM 19573</strain>
    </source>
</reference>
<evidence type="ECO:0000313" key="7">
    <source>
        <dbReference type="Proteomes" id="UP000248132"/>
    </source>
</evidence>
<evidence type="ECO:0000256" key="1">
    <source>
        <dbReference type="ARBA" id="ARBA00004141"/>
    </source>
</evidence>
<dbReference type="Pfam" id="PF05105">
    <property type="entry name" value="Phage_holin_4_1"/>
    <property type="match status" value="1"/>
</dbReference>
<dbReference type="PROSITE" id="PS51257">
    <property type="entry name" value="PROKAR_LIPOPROTEIN"/>
    <property type="match status" value="1"/>
</dbReference>
<feature type="transmembrane region" description="Helical" evidence="5">
    <location>
        <begin position="12"/>
        <end position="41"/>
    </location>
</feature>
<evidence type="ECO:0000256" key="3">
    <source>
        <dbReference type="ARBA" id="ARBA00022989"/>
    </source>
</evidence>
<dbReference type="OrthoDB" id="88184at2"/>
<feature type="transmembrane region" description="Helical" evidence="5">
    <location>
        <begin position="62"/>
        <end position="86"/>
    </location>
</feature>
<evidence type="ECO:0000256" key="4">
    <source>
        <dbReference type="ARBA" id="ARBA00023136"/>
    </source>
</evidence>
<keyword evidence="4 5" id="KW-0472">Membrane</keyword>
<evidence type="ECO:0000313" key="6">
    <source>
        <dbReference type="EMBL" id="PYG88509.1"/>
    </source>
</evidence>
<protein>
    <submittedName>
        <fullName evidence="6">Toxin secretion/phage lysis holin</fullName>
    </submittedName>
</protein>
<keyword evidence="2 5" id="KW-0812">Transmembrane</keyword>
<comment type="subcellular location">
    <subcellularLocation>
        <location evidence="1">Membrane</location>
        <topology evidence="1">Multi-pass membrane protein</topology>
    </subcellularLocation>
</comment>
<name>A0A318XNI8_9FIRM</name>
<dbReference type="AlphaFoldDB" id="A0A318XNI8"/>
<evidence type="ECO:0000256" key="5">
    <source>
        <dbReference type="SAM" id="Phobius"/>
    </source>
</evidence>
<comment type="caution">
    <text evidence="6">The sequence shown here is derived from an EMBL/GenBank/DDBJ whole genome shotgun (WGS) entry which is preliminary data.</text>
</comment>
<gene>
    <name evidence="6" type="ORF">LY28_01358</name>
</gene>
<dbReference type="NCBIfam" id="TIGR01593">
    <property type="entry name" value="holin_tox_secr"/>
    <property type="match status" value="1"/>
</dbReference>
<organism evidence="6 7">
    <name type="scientific">Ruminiclostridium sufflavum DSM 19573</name>
    <dbReference type="NCBI Taxonomy" id="1121337"/>
    <lineage>
        <taxon>Bacteria</taxon>
        <taxon>Bacillati</taxon>
        <taxon>Bacillota</taxon>
        <taxon>Clostridia</taxon>
        <taxon>Eubacteriales</taxon>
        <taxon>Oscillospiraceae</taxon>
        <taxon>Ruminiclostridium</taxon>
    </lineage>
</organism>